<dbReference type="SUPFAM" id="SSF55729">
    <property type="entry name" value="Acyl-CoA N-acyltransferases (Nat)"/>
    <property type="match status" value="1"/>
</dbReference>
<dbReference type="InterPro" id="IPR050769">
    <property type="entry name" value="NAT_camello-type"/>
</dbReference>
<dbReference type="Gene3D" id="3.40.630.30">
    <property type="match status" value="1"/>
</dbReference>
<evidence type="ECO:0000256" key="1">
    <source>
        <dbReference type="ARBA" id="ARBA00022679"/>
    </source>
</evidence>
<dbReference type="PANTHER" id="PTHR13947:SF37">
    <property type="entry name" value="LD18367P"/>
    <property type="match status" value="1"/>
</dbReference>
<dbReference type="InterPro" id="IPR000182">
    <property type="entry name" value="GNAT_dom"/>
</dbReference>
<evidence type="ECO:0000259" key="2">
    <source>
        <dbReference type="PROSITE" id="PS51186"/>
    </source>
</evidence>
<dbReference type="PROSITE" id="PS51186">
    <property type="entry name" value="GNAT"/>
    <property type="match status" value="1"/>
</dbReference>
<dbReference type="InterPro" id="IPR016181">
    <property type="entry name" value="Acyl_CoA_acyltransferase"/>
</dbReference>
<reference evidence="3 4" key="1">
    <citation type="submission" date="2024-02" db="EMBL/GenBank/DDBJ databases">
        <authorList>
            <person name="Daric V."/>
            <person name="Darras S."/>
        </authorList>
    </citation>
    <scope>NUCLEOTIDE SEQUENCE [LARGE SCALE GENOMIC DNA]</scope>
</reference>
<organism evidence="3 4">
    <name type="scientific">Clavelina lepadiformis</name>
    <name type="common">Light-bulb sea squirt</name>
    <name type="synonym">Ascidia lepadiformis</name>
    <dbReference type="NCBI Taxonomy" id="159417"/>
    <lineage>
        <taxon>Eukaryota</taxon>
        <taxon>Metazoa</taxon>
        <taxon>Chordata</taxon>
        <taxon>Tunicata</taxon>
        <taxon>Ascidiacea</taxon>
        <taxon>Aplousobranchia</taxon>
        <taxon>Clavelinidae</taxon>
        <taxon>Clavelina</taxon>
    </lineage>
</organism>
<proteinExistence type="predicted"/>
<keyword evidence="1" id="KW-0808">Transferase</keyword>
<sequence>MDVLIRPVQQGDFHVIKSVISKGLYEHYFSVYMNTAFWSIKVQSAMFILSGALSRVLQSDVACAFAIYISLQLLGLFYAKHLWRQHMDEDMKELATWKRFTDFYCNDSGGGFWVAMDTMTSAVVGSIGVKFRPDLKTLEIKRLSVSAKHRRSGIGGKLLMKLLDHCDKMKEEEESNLRGITLLVNVTQQDAIRVYRKHGFKLRKSHFVSCFGGLSYGTLCEYVRPL</sequence>
<accession>A0ABP0G4N0</accession>
<protein>
    <recommendedName>
        <fullName evidence="2">N-acetyltransferase domain-containing protein</fullName>
    </recommendedName>
</protein>
<dbReference type="PANTHER" id="PTHR13947">
    <property type="entry name" value="GNAT FAMILY N-ACETYLTRANSFERASE"/>
    <property type="match status" value="1"/>
</dbReference>
<gene>
    <name evidence="3" type="ORF">CVLEPA_LOCUS18677</name>
</gene>
<feature type="domain" description="N-acetyltransferase" evidence="2">
    <location>
        <begin position="69"/>
        <end position="221"/>
    </location>
</feature>
<comment type="caution">
    <text evidence="3">The sequence shown here is derived from an EMBL/GenBank/DDBJ whole genome shotgun (WGS) entry which is preliminary data.</text>
</comment>
<name>A0ABP0G4N0_CLALP</name>
<dbReference type="EMBL" id="CAWYQH010000103">
    <property type="protein sequence ID" value="CAK8686753.1"/>
    <property type="molecule type" value="Genomic_DNA"/>
</dbReference>
<dbReference type="CDD" id="cd04301">
    <property type="entry name" value="NAT_SF"/>
    <property type="match status" value="1"/>
</dbReference>
<keyword evidence="4" id="KW-1185">Reference proteome</keyword>
<evidence type="ECO:0000313" key="3">
    <source>
        <dbReference type="EMBL" id="CAK8686753.1"/>
    </source>
</evidence>
<dbReference type="Proteomes" id="UP001642483">
    <property type="component" value="Unassembled WGS sequence"/>
</dbReference>
<evidence type="ECO:0000313" key="4">
    <source>
        <dbReference type="Proteomes" id="UP001642483"/>
    </source>
</evidence>
<dbReference type="Pfam" id="PF00583">
    <property type="entry name" value="Acetyltransf_1"/>
    <property type="match status" value="1"/>
</dbReference>